<feature type="compositionally biased region" description="Polar residues" evidence="1">
    <location>
        <begin position="194"/>
        <end position="210"/>
    </location>
</feature>
<dbReference type="Proteomes" id="UP001218188">
    <property type="component" value="Unassembled WGS sequence"/>
</dbReference>
<accession>A0AAD6X7E2</accession>
<dbReference type="EMBL" id="JARJCM010000015">
    <property type="protein sequence ID" value="KAJ7041783.1"/>
    <property type="molecule type" value="Genomic_DNA"/>
</dbReference>
<evidence type="ECO:0000256" key="1">
    <source>
        <dbReference type="SAM" id="MobiDB-lite"/>
    </source>
</evidence>
<evidence type="ECO:0000313" key="3">
    <source>
        <dbReference type="Proteomes" id="UP001218188"/>
    </source>
</evidence>
<protein>
    <submittedName>
        <fullName evidence="2">Uncharacterized protein</fullName>
    </submittedName>
</protein>
<evidence type="ECO:0000313" key="2">
    <source>
        <dbReference type="EMBL" id="KAJ7041783.1"/>
    </source>
</evidence>
<keyword evidence="3" id="KW-1185">Reference proteome</keyword>
<organism evidence="2 3">
    <name type="scientific">Mycena alexandri</name>
    <dbReference type="NCBI Taxonomy" id="1745969"/>
    <lineage>
        <taxon>Eukaryota</taxon>
        <taxon>Fungi</taxon>
        <taxon>Dikarya</taxon>
        <taxon>Basidiomycota</taxon>
        <taxon>Agaricomycotina</taxon>
        <taxon>Agaricomycetes</taxon>
        <taxon>Agaricomycetidae</taxon>
        <taxon>Agaricales</taxon>
        <taxon>Marasmiineae</taxon>
        <taxon>Mycenaceae</taxon>
        <taxon>Mycena</taxon>
    </lineage>
</organism>
<feature type="compositionally biased region" description="Basic and acidic residues" evidence="1">
    <location>
        <begin position="55"/>
        <end position="78"/>
    </location>
</feature>
<feature type="compositionally biased region" description="Basic residues" evidence="1">
    <location>
        <begin position="40"/>
        <end position="54"/>
    </location>
</feature>
<reference evidence="2" key="1">
    <citation type="submission" date="2023-03" db="EMBL/GenBank/DDBJ databases">
        <title>Massive genome expansion in bonnet fungi (Mycena s.s.) driven by repeated elements and novel gene families across ecological guilds.</title>
        <authorList>
            <consortium name="Lawrence Berkeley National Laboratory"/>
            <person name="Harder C.B."/>
            <person name="Miyauchi S."/>
            <person name="Viragh M."/>
            <person name="Kuo A."/>
            <person name="Thoen E."/>
            <person name="Andreopoulos B."/>
            <person name="Lu D."/>
            <person name="Skrede I."/>
            <person name="Drula E."/>
            <person name="Henrissat B."/>
            <person name="Morin E."/>
            <person name="Kohler A."/>
            <person name="Barry K."/>
            <person name="LaButti K."/>
            <person name="Morin E."/>
            <person name="Salamov A."/>
            <person name="Lipzen A."/>
            <person name="Mereny Z."/>
            <person name="Hegedus B."/>
            <person name="Baldrian P."/>
            <person name="Stursova M."/>
            <person name="Weitz H."/>
            <person name="Taylor A."/>
            <person name="Grigoriev I.V."/>
            <person name="Nagy L.G."/>
            <person name="Martin F."/>
            <person name="Kauserud H."/>
        </authorList>
    </citation>
    <scope>NUCLEOTIDE SEQUENCE</scope>
    <source>
        <strain evidence="2">CBHHK200</strain>
    </source>
</reference>
<sequence>MHSTPTTSIKPDRRTTKRLRGATDDQPGPFPRSDSPIVSAKKRYGGKKARTARKSTREDRESTAKKAAKQEPINDGRKGRVAAMKGKAGDRACTKARMKTTSFLSIPNLFKGQRETRIRESTLSSEWYSTPMTAESQWDTSYLMPNKASLRERCLRLNAISGALLKNNEVELGMTLPATGLSSTGGLTAHRESISPTGEHQPYGRQSQLKLSFGPPGDPSGFTVEPLECNSDQRTKMSPVANDVTEFRLK</sequence>
<name>A0AAD6X7E2_9AGAR</name>
<comment type="caution">
    <text evidence="2">The sequence shown here is derived from an EMBL/GenBank/DDBJ whole genome shotgun (WGS) entry which is preliminary data.</text>
</comment>
<proteinExistence type="predicted"/>
<gene>
    <name evidence="2" type="ORF">C8F04DRAFT_1176872</name>
</gene>
<feature type="region of interest" description="Disordered" evidence="1">
    <location>
        <begin position="1"/>
        <end position="79"/>
    </location>
</feature>
<dbReference type="AlphaFoldDB" id="A0AAD6X7E2"/>
<feature type="region of interest" description="Disordered" evidence="1">
    <location>
        <begin position="183"/>
        <end position="250"/>
    </location>
</feature>